<dbReference type="Proteomes" id="UP000536624">
    <property type="component" value="Unassembled WGS sequence"/>
</dbReference>
<dbReference type="InterPro" id="IPR036396">
    <property type="entry name" value="Cyt_P450_sf"/>
</dbReference>
<evidence type="ECO:0000256" key="3">
    <source>
        <dbReference type="ARBA" id="ARBA00022723"/>
    </source>
</evidence>
<dbReference type="RefSeq" id="WP_167502303.1">
    <property type="nucleotide sequence ID" value="NZ_JAALLH010000001.1"/>
</dbReference>
<feature type="compositionally biased region" description="Acidic residues" evidence="8">
    <location>
        <begin position="183"/>
        <end position="193"/>
    </location>
</feature>
<dbReference type="GO" id="GO:0004497">
    <property type="term" value="F:monooxygenase activity"/>
    <property type="evidence" value="ECO:0007669"/>
    <property type="project" value="UniProtKB-KW"/>
</dbReference>
<organism evidence="9 10">
    <name type="scientific">Streptomyces malaysiensis</name>
    <dbReference type="NCBI Taxonomy" id="92644"/>
    <lineage>
        <taxon>Bacteria</taxon>
        <taxon>Bacillati</taxon>
        <taxon>Actinomycetota</taxon>
        <taxon>Actinomycetes</taxon>
        <taxon>Kitasatosporales</taxon>
        <taxon>Streptomycetaceae</taxon>
        <taxon>Streptomyces</taxon>
        <taxon>Streptomyces violaceusniger group</taxon>
    </lineage>
</organism>
<evidence type="ECO:0000313" key="10">
    <source>
        <dbReference type="Proteomes" id="UP000536624"/>
    </source>
</evidence>
<dbReference type="CDD" id="cd20625">
    <property type="entry name" value="CYP164-like"/>
    <property type="match status" value="1"/>
</dbReference>
<dbReference type="PRINTS" id="PR00359">
    <property type="entry name" value="BP450"/>
</dbReference>
<proteinExistence type="inferred from homology"/>
<accession>A0A7X6AXN0</accession>
<comment type="caution">
    <text evidence="9">The sequence shown here is derived from an EMBL/GenBank/DDBJ whole genome shotgun (WGS) entry which is preliminary data.</text>
</comment>
<dbReference type="FunFam" id="1.10.630.10:FF:000018">
    <property type="entry name" value="Cytochrome P450 monooxygenase"/>
    <property type="match status" value="1"/>
</dbReference>
<keyword evidence="5 7" id="KW-0408">Iron</keyword>
<dbReference type="PROSITE" id="PS00086">
    <property type="entry name" value="CYTOCHROME_P450"/>
    <property type="match status" value="1"/>
</dbReference>
<keyword evidence="4 7" id="KW-0560">Oxidoreductase</keyword>
<dbReference type="Pfam" id="PF00067">
    <property type="entry name" value="p450"/>
    <property type="match status" value="1"/>
</dbReference>
<dbReference type="AlphaFoldDB" id="A0A7X6AXN0"/>
<evidence type="ECO:0000256" key="6">
    <source>
        <dbReference type="ARBA" id="ARBA00023033"/>
    </source>
</evidence>
<evidence type="ECO:0000256" key="8">
    <source>
        <dbReference type="SAM" id="MobiDB-lite"/>
    </source>
</evidence>
<keyword evidence="6 7" id="KW-0503">Monooxygenase</keyword>
<reference evidence="9 10" key="1">
    <citation type="submission" date="2020-02" db="EMBL/GenBank/DDBJ databases">
        <title>Streptomyces malaysiensis DSM14702 (JHCC583434, PFL_A843) Genome sequencing and assembly.</title>
        <authorList>
            <person name="Samborskyy M."/>
        </authorList>
    </citation>
    <scope>NUCLEOTIDE SEQUENCE [LARGE SCALE GENOMIC DNA]</scope>
    <source>
        <strain evidence="9 10">DSM 14702</strain>
    </source>
</reference>
<gene>
    <name evidence="9" type="ORF">SMALB_4682</name>
</gene>
<dbReference type="GO" id="GO:0005506">
    <property type="term" value="F:iron ion binding"/>
    <property type="evidence" value="ECO:0007669"/>
    <property type="project" value="InterPro"/>
</dbReference>
<evidence type="ECO:0000256" key="2">
    <source>
        <dbReference type="ARBA" id="ARBA00022617"/>
    </source>
</evidence>
<name>A0A7X6AXN0_STRMQ</name>
<feature type="compositionally biased region" description="Acidic residues" evidence="8">
    <location>
        <begin position="73"/>
        <end position="83"/>
    </location>
</feature>
<feature type="region of interest" description="Disordered" evidence="8">
    <location>
        <begin position="73"/>
        <end position="94"/>
    </location>
</feature>
<dbReference type="GO" id="GO:0016705">
    <property type="term" value="F:oxidoreductase activity, acting on paired donors, with incorporation or reduction of molecular oxygen"/>
    <property type="evidence" value="ECO:0007669"/>
    <property type="project" value="InterPro"/>
</dbReference>
<comment type="similarity">
    <text evidence="1 7">Belongs to the cytochrome P450 family.</text>
</comment>
<sequence length="428" mass="47958">MTQTQGSLVRQITDYAHRADPYPLYAELRKTPVAHDEEGPYIVSTYWEIHGLLHDPRLSSDARNLDPRAAPELIEEDGEEDEPGLPPSFLRLDPPEHDRLRSLATAPFGPPNTPRRLHTMRGELTRIVGELIDGFEGRDRIDLVDHFSYPFPVTVICRLLGVPREDEPRFHAWADTVAAGLDPDPDADEDEDAAERRRVSRQARTELAAYLSELIEERRRAPGDDMLSALVGWEGPEGRMSRMELLSTAALLLVAGHETTVNLITNGMLTLLRNPEVLARLRNDPHLVVPLVEELLRFDPPVQMLPRRTPLSEIDIAGVTIPRGASVWLLLASGNRDPQRFLDPDRFEPQRRDNQHLGFGSGVHSCFGAPLARLEAQIALTELARRLDGPRLLEDPPTYRRNAVLRGPRHLPLAFEGLRPGGSPNGSR</sequence>
<dbReference type="PRINTS" id="PR00385">
    <property type="entry name" value="P450"/>
</dbReference>
<feature type="region of interest" description="Disordered" evidence="8">
    <location>
        <begin position="180"/>
        <end position="199"/>
    </location>
</feature>
<dbReference type="InterPro" id="IPR002397">
    <property type="entry name" value="Cyt_P450_B"/>
</dbReference>
<evidence type="ECO:0000256" key="4">
    <source>
        <dbReference type="ARBA" id="ARBA00023002"/>
    </source>
</evidence>
<dbReference type="PANTHER" id="PTHR46696">
    <property type="entry name" value="P450, PUTATIVE (EUROFUNG)-RELATED"/>
    <property type="match status" value="1"/>
</dbReference>
<dbReference type="InterPro" id="IPR017972">
    <property type="entry name" value="Cyt_P450_CS"/>
</dbReference>
<dbReference type="PANTHER" id="PTHR46696:SF1">
    <property type="entry name" value="CYTOCHROME P450 YJIB-RELATED"/>
    <property type="match status" value="1"/>
</dbReference>
<dbReference type="SUPFAM" id="SSF48264">
    <property type="entry name" value="Cytochrome P450"/>
    <property type="match status" value="1"/>
</dbReference>
<evidence type="ECO:0000256" key="1">
    <source>
        <dbReference type="ARBA" id="ARBA00010617"/>
    </source>
</evidence>
<dbReference type="GO" id="GO:0020037">
    <property type="term" value="F:heme binding"/>
    <property type="evidence" value="ECO:0007669"/>
    <property type="project" value="InterPro"/>
</dbReference>
<dbReference type="Gene3D" id="1.10.630.10">
    <property type="entry name" value="Cytochrome P450"/>
    <property type="match status" value="1"/>
</dbReference>
<evidence type="ECO:0000256" key="5">
    <source>
        <dbReference type="ARBA" id="ARBA00023004"/>
    </source>
</evidence>
<protein>
    <submittedName>
        <fullName evidence="9">Cytochrome P450</fullName>
    </submittedName>
</protein>
<evidence type="ECO:0000313" key="9">
    <source>
        <dbReference type="EMBL" id="NIY66654.1"/>
    </source>
</evidence>
<dbReference type="InterPro" id="IPR001128">
    <property type="entry name" value="Cyt_P450"/>
</dbReference>
<evidence type="ECO:0000256" key="7">
    <source>
        <dbReference type="RuleBase" id="RU000461"/>
    </source>
</evidence>
<keyword evidence="3 7" id="KW-0479">Metal-binding</keyword>
<dbReference type="EMBL" id="JAALLH010000001">
    <property type="protein sequence ID" value="NIY66654.1"/>
    <property type="molecule type" value="Genomic_DNA"/>
</dbReference>
<keyword evidence="2 7" id="KW-0349">Heme</keyword>